<dbReference type="AlphaFoldDB" id="A0A523W7D6"/>
<dbReference type="Pfam" id="PF07136">
    <property type="entry name" value="DUF1385"/>
    <property type="match status" value="1"/>
</dbReference>
<feature type="transmembrane region" description="Helical" evidence="1">
    <location>
        <begin position="208"/>
        <end position="230"/>
    </location>
</feature>
<dbReference type="InterPro" id="IPR010787">
    <property type="entry name" value="DUF1385"/>
</dbReference>
<feature type="transmembrane region" description="Helical" evidence="1">
    <location>
        <begin position="236"/>
        <end position="253"/>
    </location>
</feature>
<organism evidence="2 3">
    <name type="scientific">Aerophobetes bacterium</name>
    <dbReference type="NCBI Taxonomy" id="2030807"/>
    <lineage>
        <taxon>Bacteria</taxon>
        <taxon>Candidatus Aerophobota</taxon>
    </lineage>
</organism>
<evidence type="ECO:0000256" key="1">
    <source>
        <dbReference type="SAM" id="Phobius"/>
    </source>
</evidence>
<dbReference type="Proteomes" id="UP000319130">
    <property type="component" value="Unassembled WGS sequence"/>
</dbReference>
<protein>
    <submittedName>
        <fullName evidence="2">DUF1385 domain-containing protein</fullName>
    </submittedName>
</protein>
<keyword evidence="1" id="KW-0472">Membrane</keyword>
<gene>
    <name evidence="2" type="ORF">E3J48_03505</name>
</gene>
<dbReference type="EMBL" id="SOIZ01000148">
    <property type="protein sequence ID" value="TET62907.1"/>
    <property type="molecule type" value="Genomic_DNA"/>
</dbReference>
<proteinExistence type="predicted"/>
<evidence type="ECO:0000313" key="2">
    <source>
        <dbReference type="EMBL" id="TET62907.1"/>
    </source>
</evidence>
<keyword evidence="1" id="KW-0812">Transmembrane</keyword>
<accession>A0A523W7D6</accession>
<evidence type="ECO:0000313" key="3">
    <source>
        <dbReference type="Proteomes" id="UP000319130"/>
    </source>
</evidence>
<reference evidence="2 3" key="1">
    <citation type="submission" date="2019-03" db="EMBL/GenBank/DDBJ databases">
        <title>Metabolic potential of uncultured bacteria and archaea associated with petroleum seepage in deep-sea sediments.</title>
        <authorList>
            <person name="Dong X."/>
            <person name="Hubert C."/>
        </authorList>
    </citation>
    <scope>NUCLEOTIDE SEQUENCE [LARGE SCALE GENOMIC DNA]</scope>
    <source>
        <strain evidence="2">E29_bin52</strain>
    </source>
</reference>
<feature type="transmembrane region" description="Helical" evidence="1">
    <location>
        <begin position="108"/>
        <end position="129"/>
    </location>
</feature>
<name>A0A523W7D6_UNCAE</name>
<sequence length="309" mass="34308">MSKEDPAIGGQAVIEGVMMRSPKFFAIALRKPDGDILVRKDPYVAITKRTKWLDIPIIRGAIALVESLYLGIKALTFSADQAMEEKVIEATGKADHEIESGGKAFGTLWVTLMVVLGLVLGIGLFFYLPLVITDFLGVKGGIPFNLVDGMVRVGIFLVYIWAIGLWKETRRIFEYHGAEHKSIATFEVGEELTIDNAKKHTTVHTRCGTSFLIVVMMVSMVVFIFLGRPTSISERLMRFLFIPLIGGVSYEIIKLSSRSNIRFIQLLVKPGLWLQKMTTRAPSTDQLEVAIVALKEALDKSEAQSESSR</sequence>
<dbReference type="PANTHER" id="PTHR42867">
    <property type="entry name" value="MEMBRANE PROTEIN-RELATED"/>
    <property type="match status" value="1"/>
</dbReference>
<comment type="caution">
    <text evidence="2">The sequence shown here is derived from an EMBL/GenBank/DDBJ whole genome shotgun (WGS) entry which is preliminary data.</text>
</comment>
<feature type="transmembrane region" description="Helical" evidence="1">
    <location>
        <begin position="149"/>
        <end position="166"/>
    </location>
</feature>
<keyword evidence="1" id="KW-1133">Transmembrane helix</keyword>
<dbReference type="PANTHER" id="PTHR42867:SF1">
    <property type="entry name" value="MEMBRANE PROTEIN-RELATED"/>
    <property type="match status" value="1"/>
</dbReference>